<reference evidence="1 2" key="2">
    <citation type="journal article" date="2017" name="Int. J. Syst. Evol. Microbiol.">
        <title>Pseudomonas furukawaii sp. nov., a polychlorinated biphenyl-degrading bacterium isolated from biphenyl-contaminated soil in Japan.</title>
        <authorList>
            <person name="Kimura N."/>
            <person name="Watanabe T."/>
            <person name="Suenaga H."/>
            <person name="Fujihara H."/>
            <person name="Futagami T."/>
            <person name="Goto M."/>
            <person name="Hanada S."/>
            <person name="Hirose J."/>
        </authorList>
    </citation>
    <scope>NUCLEOTIDE SEQUENCE [LARGE SCALE GENOMIC DNA]</scope>
    <source>
        <strain evidence="2">DSM 10086 / NBRC 110670 / KF707</strain>
    </source>
</reference>
<sequence>MCVLGLRGGGVRDERIPSRPRGGRAARPGCSGECWWCFRL</sequence>
<organism evidence="1 2">
    <name type="scientific">Metapseudomonas furukawaii</name>
    <name type="common">Pseudomonas furukawaii</name>
    <dbReference type="NCBI Taxonomy" id="1149133"/>
    <lineage>
        <taxon>Bacteria</taxon>
        <taxon>Pseudomonadati</taxon>
        <taxon>Pseudomonadota</taxon>
        <taxon>Gammaproteobacteria</taxon>
        <taxon>Pseudomonadales</taxon>
        <taxon>Pseudomonadaceae</taxon>
        <taxon>Metapseudomonas</taxon>
    </lineage>
</organism>
<proteinExistence type="predicted"/>
<reference evidence="2" key="1">
    <citation type="submission" date="2015-05" db="EMBL/GenBank/DDBJ databases">
        <title>Draft genome sequencing of a biphenyl-degrading bacterium, Pseudomonas balearica KF707 (=NBRC110670).</title>
        <authorList>
            <person name="Kimura N."/>
            <person name="Hirose J."/>
            <person name="Watanabe T."/>
            <person name="Suenaga H."/>
            <person name="Fujihara H."/>
            <person name="Noguchi M."/>
            <person name="Hashimoto M."/>
            <person name="Shimodaira J."/>
            <person name="Tsuchikane K."/>
            <person name="Hosoyama A."/>
            <person name="Yamazoe A."/>
            <person name="Fujita N."/>
            <person name="Furukawa K."/>
        </authorList>
    </citation>
    <scope>NUCLEOTIDE SEQUENCE [LARGE SCALE GENOMIC DNA]</scope>
    <source>
        <strain evidence="2">DSM 10086 / NBRC 110670 / KF707</strain>
    </source>
</reference>
<protein>
    <submittedName>
        <fullName evidence="1">Uncharacterized protein</fullName>
    </submittedName>
</protein>
<name>A0AAD1FGF4_METFU</name>
<keyword evidence="2" id="KW-1185">Reference proteome</keyword>
<accession>A0AAD1FGF4</accession>
<dbReference type="KEGG" id="pfuw:KF707C_38480"/>
<dbReference type="EMBL" id="AP014862">
    <property type="protein sequence ID" value="BAU75536.1"/>
    <property type="molecule type" value="Genomic_DNA"/>
</dbReference>
<gene>
    <name evidence="1" type="ORF">KF707C_38480</name>
</gene>
<evidence type="ECO:0000313" key="2">
    <source>
        <dbReference type="Proteomes" id="UP000218554"/>
    </source>
</evidence>
<dbReference type="AlphaFoldDB" id="A0AAD1FGF4"/>
<evidence type="ECO:0000313" key="1">
    <source>
        <dbReference type="EMBL" id="BAU75536.1"/>
    </source>
</evidence>
<dbReference type="Proteomes" id="UP000218554">
    <property type="component" value="Chromosome"/>
</dbReference>